<keyword evidence="4" id="KW-0808">Transferase</keyword>
<evidence type="ECO:0000256" key="10">
    <source>
        <dbReference type="ARBA" id="ARBA00022989"/>
    </source>
</evidence>
<dbReference type="SUPFAM" id="SSF56112">
    <property type="entry name" value="Protein kinase-like (PK-like)"/>
    <property type="match status" value="1"/>
</dbReference>
<dbReference type="InterPro" id="IPR001245">
    <property type="entry name" value="Ser-Thr/Tyr_kinase_cat_dom"/>
</dbReference>
<comment type="catalytic activity">
    <reaction evidence="14">
        <text>L-seryl-[protein] + ATP = O-phospho-L-seryl-[protein] + ADP + H(+)</text>
        <dbReference type="Rhea" id="RHEA:17989"/>
        <dbReference type="Rhea" id="RHEA-COMP:9863"/>
        <dbReference type="Rhea" id="RHEA-COMP:11604"/>
        <dbReference type="ChEBI" id="CHEBI:15378"/>
        <dbReference type="ChEBI" id="CHEBI:29999"/>
        <dbReference type="ChEBI" id="CHEBI:30616"/>
        <dbReference type="ChEBI" id="CHEBI:83421"/>
        <dbReference type="ChEBI" id="CHEBI:456216"/>
        <dbReference type="EC" id="2.7.11.1"/>
    </reaction>
</comment>
<comment type="subcellular location">
    <subcellularLocation>
        <location evidence="1">Membrane</location>
        <topology evidence="1">Single-pass type I membrane protein</topology>
    </subcellularLocation>
</comment>
<gene>
    <name evidence="18" type="ORF">H6P81_001804</name>
</gene>
<proteinExistence type="predicted"/>
<dbReference type="GO" id="GO:0004674">
    <property type="term" value="F:protein serine/threonine kinase activity"/>
    <property type="evidence" value="ECO:0007669"/>
    <property type="project" value="UniProtKB-KW"/>
</dbReference>
<dbReference type="EC" id="2.7.11.1" evidence="2"/>
<feature type="domain" description="Protein kinase" evidence="17">
    <location>
        <begin position="352"/>
        <end position="665"/>
    </location>
</feature>
<evidence type="ECO:0000259" key="17">
    <source>
        <dbReference type="PROSITE" id="PS50011"/>
    </source>
</evidence>
<dbReference type="PROSITE" id="PS50011">
    <property type="entry name" value="PROTEIN_KINASE_DOM"/>
    <property type="match status" value="1"/>
</dbReference>
<keyword evidence="6" id="KW-0732">Signal</keyword>
<dbReference type="FunFam" id="1.10.510.10:FF:001023">
    <property type="entry name" value="Os07g0541700 protein"/>
    <property type="match status" value="1"/>
</dbReference>
<dbReference type="Pfam" id="PF14380">
    <property type="entry name" value="WAK_assoc"/>
    <property type="match status" value="1"/>
</dbReference>
<keyword evidence="12" id="KW-0325">Glycoprotein</keyword>
<comment type="catalytic activity">
    <reaction evidence="13">
        <text>L-threonyl-[protein] + ATP = O-phospho-L-threonyl-[protein] + ADP + H(+)</text>
        <dbReference type="Rhea" id="RHEA:46608"/>
        <dbReference type="Rhea" id="RHEA-COMP:11060"/>
        <dbReference type="Rhea" id="RHEA-COMP:11605"/>
        <dbReference type="ChEBI" id="CHEBI:15378"/>
        <dbReference type="ChEBI" id="CHEBI:30013"/>
        <dbReference type="ChEBI" id="CHEBI:30616"/>
        <dbReference type="ChEBI" id="CHEBI:61977"/>
        <dbReference type="ChEBI" id="CHEBI:456216"/>
        <dbReference type="EC" id="2.7.11.1"/>
    </reaction>
</comment>
<dbReference type="InterPro" id="IPR032872">
    <property type="entry name" value="WAK_assoc_C"/>
</dbReference>
<dbReference type="Gene3D" id="1.10.510.10">
    <property type="entry name" value="Transferase(Phosphotransferase) domain 1"/>
    <property type="match status" value="1"/>
</dbReference>
<dbReference type="GO" id="GO:0016020">
    <property type="term" value="C:membrane"/>
    <property type="evidence" value="ECO:0007669"/>
    <property type="project" value="UniProtKB-SubCell"/>
</dbReference>
<keyword evidence="9 15" id="KW-0067">ATP-binding</keyword>
<dbReference type="Proteomes" id="UP000825729">
    <property type="component" value="Unassembled WGS sequence"/>
</dbReference>
<feature type="transmembrane region" description="Helical" evidence="16">
    <location>
        <begin position="6"/>
        <end position="25"/>
    </location>
</feature>
<dbReference type="PROSITE" id="PS00107">
    <property type="entry name" value="PROTEIN_KINASE_ATP"/>
    <property type="match status" value="1"/>
</dbReference>
<dbReference type="GO" id="GO:0005524">
    <property type="term" value="F:ATP binding"/>
    <property type="evidence" value="ECO:0007669"/>
    <property type="project" value="UniProtKB-UniRule"/>
</dbReference>
<dbReference type="InterPro" id="IPR000719">
    <property type="entry name" value="Prot_kinase_dom"/>
</dbReference>
<keyword evidence="11 16" id="KW-0472">Membrane</keyword>
<sequence length="682" mass="75496">MGTLLIDLLLFTVISLVFIFPIPLIESQQVIISSTDPAYYYNLCSTSTCGNLSLPYPFAFPSFCSHPDIRTTCVNNDHLLVYSSEVPESEPARVLNSFSFDASGISVLVAIDSLFGCGGVTRKKYVAGRAPFSLPYSYTFGYLLNCTQRPTSAAPGTLEPSSCLDCKGSKAGGNNLCFYTPMLTSYPDCENFFIYVKNEVNVSAIGDLRGYLRRGFELRYTIPTSCQGCQSTGGKCGSSPGGYFICFCASSANRFNCSDGIVEDLQTWFPRGKQSKISKGVIAAVSVSASVASLVVFATVISICVTRHKAKNKVDDDIDPIDISVSETSFQGLVNGLSPKRYSHSQIKKFTNKFSTMLGEGGFGSVYKGFIQGIGPVAVKLLDRSEQSKKQFMNEVATVGRIHHQNLVRLLGYCAEGKTRALVYEFMEKGSLDKYICVKELEEHQGGKERKVTLTAQQMYNIAMETAKGITYLHEGCRSRILHLDIKPHNVLLNSNFSAKVADFGLAQMFDKDHSHVSLTNALGTPGYAAPEIWNKTYGPVTDKSDVYSYGMLLLEMVRRRKNCDLGAGSSSQVYFPDYIFQKAERGELQMNTMIHEATQKTEVEEKEGEKEGEAEEEADEILAKMCLVGLWCVQHFPSNRPTMSTVIQMLEGNVEIKIPPHPFPTEFNWEDFFSCYFTAFE</sequence>
<dbReference type="SMART" id="SM00220">
    <property type="entry name" value="S_TKc"/>
    <property type="match status" value="1"/>
</dbReference>
<feature type="binding site" evidence="15">
    <location>
        <position position="380"/>
    </location>
    <ligand>
        <name>ATP</name>
        <dbReference type="ChEBI" id="CHEBI:30616"/>
    </ligand>
</feature>
<name>A0AAV7F928_ARIFI</name>
<dbReference type="AlphaFoldDB" id="A0AAV7F928"/>
<keyword evidence="8" id="KW-0418">Kinase</keyword>
<keyword evidence="3" id="KW-0723">Serine/threonine-protein kinase</keyword>
<accession>A0AAV7F928</accession>
<keyword evidence="7 15" id="KW-0547">Nucleotide-binding</keyword>
<feature type="transmembrane region" description="Helical" evidence="16">
    <location>
        <begin position="281"/>
        <end position="303"/>
    </location>
</feature>
<dbReference type="InterPro" id="IPR008271">
    <property type="entry name" value="Ser/Thr_kinase_AS"/>
</dbReference>
<evidence type="ECO:0000256" key="3">
    <source>
        <dbReference type="ARBA" id="ARBA00022527"/>
    </source>
</evidence>
<keyword evidence="19" id="KW-1185">Reference proteome</keyword>
<evidence type="ECO:0000256" key="13">
    <source>
        <dbReference type="ARBA" id="ARBA00047899"/>
    </source>
</evidence>
<evidence type="ECO:0000256" key="11">
    <source>
        <dbReference type="ARBA" id="ARBA00023136"/>
    </source>
</evidence>
<evidence type="ECO:0000256" key="7">
    <source>
        <dbReference type="ARBA" id="ARBA00022741"/>
    </source>
</evidence>
<evidence type="ECO:0000256" key="4">
    <source>
        <dbReference type="ARBA" id="ARBA00022679"/>
    </source>
</evidence>
<reference evidence="18 19" key="1">
    <citation type="submission" date="2021-07" db="EMBL/GenBank/DDBJ databases">
        <title>The Aristolochia fimbriata genome: insights into angiosperm evolution, floral development and chemical biosynthesis.</title>
        <authorList>
            <person name="Jiao Y."/>
        </authorList>
    </citation>
    <scope>NUCLEOTIDE SEQUENCE [LARGE SCALE GENOMIC DNA]</scope>
    <source>
        <strain evidence="18">IBCAS-2021</strain>
        <tissue evidence="18">Leaf</tissue>
    </source>
</reference>
<evidence type="ECO:0000256" key="5">
    <source>
        <dbReference type="ARBA" id="ARBA00022692"/>
    </source>
</evidence>
<dbReference type="InterPro" id="IPR017441">
    <property type="entry name" value="Protein_kinase_ATP_BS"/>
</dbReference>
<evidence type="ECO:0000256" key="2">
    <source>
        <dbReference type="ARBA" id="ARBA00012513"/>
    </source>
</evidence>
<dbReference type="EMBL" id="JAINDJ010000002">
    <property type="protein sequence ID" value="KAG9457296.1"/>
    <property type="molecule type" value="Genomic_DNA"/>
</dbReference>
<evidence type="ECO:0000256" key="9">
    <source>
        <dbReference type="ARBA" id="ARBA00022840"/>
    </source>
</evidence>
<evidence type="ECO:0000256" key="15">
    <source>
        <dbReference type="PROSITE-ProRule" id="PRU10141"/>
    </source>
</evidence>
<evidence type="ECO:0000313" key="18">
    <source>
        <dbReference type="EMBL" id="KAG9457296.1"/>
    </source>
</evidence>
<dbReference type="InterPro" id="IPR011009">
    <property type="entry name" value="Kinase-like_dom_sf"/>
</dbReference>
<evidence type="ECO:0000256" key="12">
    <source>
        <dbReference type="ARBA" id="ARBA00023180"/>
    </source>
</evidence>
<dbReference type="FunFam" id="3.30.200.20:FF:000178">
    <property type="entry name" value="serine/threonine-protein kinase PBS1-like"/>
    <property type="match status" value="1"/>
</dbReference>
<dbReference type="InterPro" id="IPR045874">
    <property type="entry name" value="LRK10/LRL21-25-like"/>
</dbReference>
<dbReference type="Pfam" id="PF07714">
    <property type="entry name" value="PK_Tyr_Ser-Thr"/>
    <property type="match status" value="1"/>
</dbReference>
<evidence type="ECO:0000313" key="19">
    <source>
        <dbReference type="Proteomes" id="UP000825729"/>
    </source>
</evidence>
<evidence type="ECO:0000256" key="6">
    <source>
        <dbReference type="ARBA" id="ARBA00022729"/>
    </source>
</evidence>
<keyword evidence="5 16" id="KW-0812">Transmembrane</keyword>
<dbReference type="Gene3D" id="3.30.200.20">
    <property type="entry name" value="Phosphorylase Kinase, domain 1"/>
    <property type="match status" value="1"/>
</dbReference>
<protein>
    <recommendedName>
        <fullName evidence="2">non-specific serine/threonine protein kinase</fullName>
        <ecNumber evidence="2">2.7.11.1</ecNumber>
    </recommendedName>
</protein>
<dbReference type="PANTHER" id="PTHR27009">
    <property type="entry name" value="RUST RESISTANCE KINASE LR10-RELATED"/>
    <property type="match status" value="1"/>
</dbReference>
<evidence type="ECO:0000256" key="14">
    <source>
        <dbReference type="ARBA" id="ARBA00048679"/>
    </source>
</evidence>
<evidence type="ECO:0000256" key="16">
    <source>
        <dbReference type="SAM" id="Phobius"/>
    </source>
</evidence>
<comment type="caution">
    <text evidence="18">The sequence shown here is derived from an EMBL/GenBank/DDBJ whole genome shotgun (WGS) entry which is preliminary data.</text>
</comment>
<evidence type="ECO:0000256" key="1">
    <source>
        <dbReference type="ARBA" id="ARBA00004479"/>
    </source>
</evidence>
<evidence type="ECO:0000256" key="8">
    <source>
        <dbReference type="ARBA" id="ARBA00022777"/>
    </source>
</evidence>
<dbReference type="PROSITE" id="PS00108">
    <property type="entry name" value="PROTEIN_KINASE_ST"/>
    <property type="match status" value="1"/>
</dbReference>
<keyword evidence="10 16" id="KW-1133">Transmembrane helix</keyword>
<organism evidence="18 19">
    <name type="scientific">Aristolochia fimbriata</name>
    <name type="common">White veined hardy Dutchman's pipe vine</name>
    <dbReference type="NCBI Taxonomy" id="158543"/>
    <lineage>
        <taxon>Eukaryota</taxon>
        <taxon>Viridiplantae</taxon>
        <taxon>Streptophyta</taxon>
        <taxon>Embryophyta</taxon>
        <taxon>Tracheophyta</taxon>
        <taxon>Spermatophyta</taxon>
        <taxon>Magnoliopsida</taxon>
        <taxon>Magnoliidae</taxon>
        <taxon>Piperales</taxon>
        <taxon>Aristolochiaceae</taxon>
        <taxon>Aristolochia</taxon>
    </lineage>
</organism>